<evidence type="ECO:0000313" key="2">
    <source>
        <dbReference type="EMBL" id="TGO66778.1"/>
    </source>
</evidence>
<proteinExistence type="predicted"/>
<protein>
    <submittedName>
        <fullName evidence="2">Uncharacterized protein</fullName>
    </submittedName>
</protein>
<dbReference type="Proteomes" id="UP000297452">
    <property type="component" value="Unassembled WGS sequence"/>
</dbReference>
<comment type="caution">
    <text evidence="2">The sequence shown here is derived from an EMBL/GenBank/DDBJ whole genome shotgun (WGS) entry which is preliminary data.</text>
</comment>
<dbReference type="AlphaFoldDB" id="A0A4Z1IZH5"/>
<organism evidence="2 3">
    <name type="scientific">Botryotinia narcissicola</name>
    <dbReference type="NCBI Taxonomy" id="278944"/>
    <lineage>
        <taxon>Eukaryota</taxon>
        <taxon>Fungi</taxon>
        <taxon>Dikarya</taxon>
        <taxon>Ascomycota</taxon>
        <taxon>Pezizomycotina</taxon>
        <taxon>Leotiomycetes</taxon>
        <taxon>Helotiales</taxon>
        <taxon>Sclerotiniaceae</taxon>
        <taxon>Botryotinia</taxon>
    </lineage>
</organism>
<gene>
    <name evidence="2" type="ORF">BOTNAR_0054g00170</name>
</gene>
<evidence type="ECO:0000256" key="1">
    <source>
        <dbReference type="SAM" id="MobiDB-lite"/>
    </source>
</evidence>
<feature type="region of interest" description="Disordered" evidence="1">
    <location>
        <begin position="20"/>
        <end position="62"/>
    </location>
</feature>
<feature type="compositionally biased region" description="Low complexity" evidence="1">
    <location>
        <begin position="47"/>
        <end position="60"/>
    </location>
</feature>
<sequence length="88" mass="9289">MHLTVKLDLGTDAEMKRSIDVKGGQNAKVAAGAKGAQEGESKSLGAPSPSFRPTSTSTPTKSNMEASELFLFAKDPLPKTLLVNLLLF</sequence>
<keyword evidence="3" id="KW-1185">Reference proteome</keyword>
<evidence type="ECO:0000313" key="3">
    <source>
        <dbReference type="Proteomes" id="UP000297452"/>
    </source>
</evidence>
<reference evidence="2 3" key="1">
    <citation type="submission" date="2017-12" db="EMBL/GenBank/DDBJ databases">
        <title>Comparative genomics of Botrytis spp.</title>
        <authorList>
            <person name="Valero-Jimenez C.A."/>
            <person name="Tapia P."/>
            <person name="Veloso J."/>
            <person name="Silva-Moreno E."/>
            <person name="Staats M."/>
            <person name="Valdes J.H."/>
            <person name="Van Kan J.A.L."/>
        </authorList>
    </citation>
    <scope>NUCLEOTIDE SEQUENCE [LARGE SCALE GENOMIC DNA]</scope>
    <source>
        <strain evidence="2 3">MUCL2120</strain>
    </source>
</reference>
<accession>A0A4Z1IZH5</accession>
<dbReference type="EMBL" id="PQXJ01000054">
    <property type="protein sequence ID" value="TGO66778.1"/>
    <property type="molecule type" value="Genomic_DNA"/>
</dbReference>
<name>A0A4Z1IZH5_9HELO</name>